<feature type="region of interest" description="Disordered" evidence="1">
    <location>
        <begin position="1"/>
        <end position="163"/>
    </location>
</feature>
<evidence type="ECO:0000313" key="3">
    <source>
        <dbReference type="Proteomes" id="UP000544331"/>
    </source>
</evidence>
<dbReference type="AlphaFoldDB" id="A0A8H5XP28"/>
<sequence>MSSNQTETERDHMSATLHEDSDPPTSPKGVEDGCDDRKYNARHGGGFDRHSNSLVAGKNHGMGSGPKAPQNDELRSDMVDKPPLIEPSQSTPPRESGNETDDRRYGPGQPLATVESPGSASLKPDGPRPEPLKLKPLNSRLPSRRMRYTGPSPGVVRWEKDHKRSQFQCQLYTHTPDDLFLD</sequence>
<reference evidence="2 3" key="1">
    <citation type="submission" date="2020-05" db="EMBL/GenBank/DDBJ databases">
        <title>Identification and distribution of gene clusters putatively required for synthesis of sphingolipid metabolism inhibitors in phylogenetically diverse species of the filamentous fungus Fusarium.</title>
        <authorList>
            <person name="Kim H.-S."/>
            <person name="Busman M."/>
            <person name="Brown D.W."/>
            <person name="Divon H."/>
            <person name="Uhlig S."/>
            <person name="Proctor R.H."/>
        </authorList>
    </citation>
    <scope>NUCLEOTIDE SEQUENCE [LARGE SCALE GENOMIC DNA]</scope>
    <source>
        <strain evidence="2 3">NRRL 66235</strain>
    </source>
</reference>
<protein>
    <submittedName>
        <fullName evidence="2">Uncharacterized protein</fullName>
    </submittedName>
</protein>
<proteinExistence type="predicted"/>
<accession>A0A8H5XP28</accession>
<dbReference type="EMBL" id="JAAOAN010001028">
    <property type="protein sequence ID" value="KAF5697403.1"/>
    <property type="molecule type" value="Genomic_DNA"/>
</dbReference>
<name>A0A8H5XP28_9HYPO</name>
<feature type="compositionally biased region" description="Basic and acidic residues" evidence="1">
    <location>
        <begin position="7"/>
        <end position="21"/>
    </location>
</feature>
<feature type="compositionally biased region" description="Basic and acidic residues" evidence="1">
    <location>
        <begin position="29"/>
        <end position="51"/>
    </location>
</feature>
<dbReference type="Proteomes" id="UP000544331">
    <property type="component" value="Unassembled WGS sequence"/>
</dbReference>
<dbReference type="OrthoDB" id="10487109at2759"/>
<evidence type="ECO:0000313" key="2">
    <source>
        <dbReference type="EMBL" id="KAF5697403.1"/>
    </source>
</evidence>
<feature type="compositionally biased region" description="Basic and acidic residues" evidence="1">
    <location>
        <begin position="96"/>
        <end position="105"/>
    </location>
</feature>
<keyword evidence="3" id="KW-1185">Reference proteome</keyword>
<evidence type="ECO:0000256" key="1">
    <source>
        <dbReference type="SAM" id="MobiDB-lite"/>
    </source>
</evidence>
<feature type="compositionally biased region" description="Basic and acidic residues" evidence="1">
    <location>
        <begin position="70"/>
        <end position="80"/>
    </location>
</feature>
<organism evidence="2 3">
    <name type="scientific">Fusarium mundagurra</name>
    <dbReference type="NCBI Taxonomy" id="1567541"/>
    <lineage>
        <taxon>Eukaryota</taxon>
        <taxon>Fungi</taxon>
        <taxon>Dikarya</taxon>
        <taxon>Ascomycota</taxon>
        <taxon>Pezizomycotina</taxon>
        <taxon>Sordariomycetes</taxon>
        <taxon>Hypocreomycetidae</taxon>
        <taxon>Hypocreales</taxon>
        <taxon>Nectriaceae</taxon>
        <taxon>Fusarium</taxon>
        <taxon>Fusarium fujikuroi species complex</taxon>
    </lineage>
</organism>
<comment type="caution">
    <text evidence="2">The sequence shown here is derived from an EMBL/GenBank/DDBJ whole genome shotgun (WGS) entry which is preliminary data.</text>
</comment>
<gene>
    <name evidence="2" type="ORF">FMUND_15424</name>
</gene>